<organism evidence="7 8">
    <name type="scientific">Pomacea canaliculata</name>
    <name type="common">Golden apple snail</name>
    <dbReference type="NCBI Taxonomy" id="400727"/>
    <lineage>
        <taxon>Eukaryota</taxon>
        <taxon>Metazoa</taxon>
        <taxon>Spiralia</taxon>
        <taxon>Lophotrochozoa</taxon>
        <taxon>Mollusca</taxon>
        <taxon>Gastropoda</taxon>
        <taxon>Caenogastropoda</taxon>
        <taxon>Architaenioglossa</taxon>
        <taxon>Ampullarioidea</taxon>
        <taxon>Ampullariidae</taxon>
        <taxon>Pomacea</taxon>
    </lineage>
</organism>
<evidence type="ECO:0000256" key="4">
    <source>
        <dbReference type="ARBA" id="ARBA00022737"/>
    </source>
</evidence>
<evidence type="ECO:0000256" key="3">
    <source>
        <dbReference type="ARBA" id="ARBA00022723"/>
    </source>
</evidence>
<evidence type="ECO:0000256" key="2">
    <source>
        <dbReference type="ARBA" id="ARBA00005877"/>
    </source>
</evidence>
<feature type="domain" description="VOC" evidence="6">
    <location>
        <begin position="5"/>
        <end position="142"/>
    </location>
</feature>
<evidence type="ECO:0000313" key="7">
    <source>
        <dbReference type="EMBL" id="PVD31119.1"/>
    </source>
</evidence>
<dbReference type="GO" id="GO:0009072">
    <property type="term" value="P:aromatic amino acid metabolic process"/>
    <property type="evidence" value="ECO:0007669"/>
    <property type="project" value="InterPro"/>
</dbReference>
<feature type="domain" description="VOC" evidence="6">
    <location>
        <begin position="176"/>
        <end position="351"/>
    </location>
</feature>
<gene>
    <name evidence="7" type="ORF">C0Q70_10397</name>
</gene>
<comment type="cofactor">
    <cofactor evidence="1">
        <name>Fe cation</name>
        <dbReference type="ChEBI" id="CHEBI:24875"/>
    </cofactor>
</comment>
<dbReference type="Pfam" id="PF00903">
    <property type="entry name" value="Glyoxalase"/>
    <property type="match status" value="1"/>
</dbReference>
<accession>A0A2T7PCH5</accession>
<comment type="similarity">
    <text evidence="2">Belongs to the 4HPPD family.</text>
</comment>
<dbReference type="AlphaFoldDB" id="A0A2T7PCH5"/>
<keyword evidence="5" id="KW-0408">Iron</keyword>
<proteinExistence type="inferred from homology"/>
<dbReference type="SUPFAM" id="SSF54593">
    <property type="entry name" value="Glyoxalase/Bleomycin resistance protein/Dihydroxybiphenyl dioxygenase"/>
    <property type="match status" value="1"/>
</dbReference>
<dbReference type="Gene3D" id="3.10.180.10">
    <property type="entry name" value="2,3-Dihydroxybiphenyl 1,2-Dioxygenase, domain 1"/>
    <property type="match status" value="2"/>
</dbReference>
<dbReference type="Proteomes" id="UP000245119">
    <property type="component" value="Linkage Group LG5"/>
</dbReference>
<keyword evidence="4" id="KW-0677">Repeat</keyword>
<dbReference type="OrthoDB" id="414569at2759"/>
<evidence type="ECO:0000259" key="6">
    <source>
        <dbReference type="PROSITE" id="PS51819"/>
    </source>
</evidence>
<dbReference type="InterPro" id="IPR005956">
    <property type="entry name" value="4OHPhenylPyrv_dOase"/>
</dbReference>
<evidence type="ECO:0000256" key="5">
    <source>
        <dbReference type="ARBA" id="ARBA00023004"/>
    </source>
</evidence>
<keyword evidence="3" id="KW-0479">Metal-binding</keyword>
<evidence type="ECO:0000256" key="1">
    <source>
        <dbReference type="ARBA" id="ARBA00001962"/>
    </source>
</evidence>
<dbReference type="CDD" id="cd08342">
    <property type="entry name" value="HPPD_N_like"/>
    <property type="match status" value="1"/>
</dbReference>
<dbReference type="GO" id="GO:0046872">
    <property type="term" value="F:metal ion binding"/>
    <property type="evidence" value="ECO:0007669"/>
    <property type="project" value="UniProtKB-KW"/>
</dbReference>
<dbReference type="InterPro" id="IPR029068">
    <property type="entry name" value="Glyas_Bleomycin-R_OHBP_Dase"/>
</dbReference>
<dbReference type="EMBL" id="PZQS01000005">
    <property type="protein sequence ID" value="PVD31119.1"/>
    <property type="molecule type" value="Genomic_DNA"/>
</dbReference>
<protein>
    <recommendedName>
        <fullName evidence="6">VOC domain-containing protein</fullName>
    </recommendedName>
</protein>
<keyword evidence="8" id="KW-1185">Reference proteome</keyword>
<name>A0A2T7PCH5_POMCA</name>
<sequence length="366" mass="41081">MDSPCIHHVEFGVRNGMNLVNRFLKQFRFQLLCSRQTPVARQWLVCSHAIRFLITELCEPHIVNVRKDPYITPWFSSPAAVNDSVFNVALRVKSIDRCLEHLSKRGVQVTKQLQTFTDETGTVQMCTVKSCVGNVHHTLVDDSEYSGLFLPGFHRASKESETTQNGKTSSPSDLYHIDHVTFCCPPGASAGVIQWYQQNFGMERFLINRIEDKDEGFVIKGEDIGMRLMAFEYWKCAETGLAMKEKGIGSVKFVIAEALPKQGPNQINMFIENHGGPGVQHIGLHTSDIISAVAQLQHQGVEFNEPPYTYYTEVGQLKEMVAIGMDVNSLKDTGILLDTEADSHLPSKLDDCSILEKSSPYRLVKN</sequence>
<dbReference type="GO" id="GO:0003868">
    <property type="term" value="F:4-hydroxyphenylpyruvate dioxygenase activity"/>
    <property type="evidence" value="ECO:0007669"/>
    <property type="project" value="InterPro"/>
</dbReference>
<dbReference type="STRING" id="400727.A0A2T7PCH5"/>
<dbReference type="InterPro" id="IPR041736">
    <property type="entry name" value="4OHPhenylPyrv_dOase_N"/>
</dbReference>
<evidence type="ECO:0000313" key="8">
    <source>
        <dbReference type="Proteomes" id="UP000245119"/>
    </source>
</evidence>
<dbReference type="PROSITE" id="PS51819">
    <property type="entry name" value="VOC"/>
    <property type="match status" value="2"/>
</dbReference>
<comment type="caution">
    <text evidence="7">The sequence shown here is derived from an EMBL/GenBank/DDBJ whole genome shotgun (WGS) entry which is preliminary data.</text>
</comment>
<dbReference type="PANTHER" id="PTHR11959">
    <property type="entry name" value="4-HYDROXYPHENYLPYRUVATE DIOXYGENASE"/>
    <property type="match status" value="1"/>
</dbReference>
<dbReference type="InterPro" id="IPR004360">
    <property type="entry name" value="Glyas_Fos-R_dOase_dom"/>
</dbReference>
<dbReference type="PANTHER" id="PTHR11959:SF10">
    <property type="entry name" value="4-HYDROXYPHENYLPYRUVATE DIOXYGENASE-LIKE PROTEIN"/>
    <property type="match status" value="1"/>
</dbReference>
<dbReference type="InterPro" id="IPR037523">
    <property type="entry name" value="VOC_core"/>
</dbReference>
<reference evidence="7 8" key="1">
    <citation type="submission" date="2018-04" db="EMBL/GenBank/DDBJ databases">
        <title>The genome of golden apple snail Pomacea canaliculata provides insight into stress tolerance and invasive adaptation.</title>
        <authorList>
            <person name="Liu C."/>
            <person name="Liu B."/>
            <person name="Ren Y."/>
            <person name="Zhang Y."/>
            <person name="Wang H."/>
            <person name="Li S."/>
            <person name="Jiang F."/>
            <person name="Yin L."/>
            <person name="Zhang G."/>
            <person name="Qian W."/>
            <person name="Fan W."/>
        </authorList>
    </citation>
    <scope>NUCLEOTIDE SEQUENCE [LARGE SCALE GENOMIC DNA]</scope>
    <source>
        <strain evidence="7">SZHN2017</strain>
        <tissue evidence="7">Muscle</tissue>
    </source>
</reference>